<dbReference type="SUPFAM" id="SSF102712">
    <property type="entry name" value="JAB1/MPN domain"/>
    <property type="match status" value="1"/>
</dbReference>
<name>M0DVX6_9EURY</name>
<dbReference type="EMBL" id="AOJK01000077">
    <property type="protein sequence ID" value="ELZ39675.1"/>
    <property type="molecule type" value="Genomic_DNA"/>
</dbReference>
<gene>
    <name evidence="2" type="ORF">C463_16906</name>
</gene>
<dbReference type="Gene3D" id="3.40.140.10">
    <property type="entry name" value="Cytidine Deaminase, domain 2"/>
    <property type="match status" value="1"/>
</dbReference>
<reference evidence="2 3" key="1">
    <citation type="journal article" date="2014" name="PLoS Genet.">
        <title>Phylogenetically driven sequencing of extremely halophilic archaea reveals strategies for static and dynamic osmo-response.</title>
        <authorList>
            <person name="Becker E.A."/>
            <person name="Seitzer P.M."/>
            <person name="Tritt A."/>
            <person name="Larsen D."/>
            <person name="Krusor M."/>
            <person name="Yao A.I."/>
            <person name="Wu D."/>
            <person name="Madern D."/>
            <person name="Eisen J.A."/>
            <person name="Darling A.E."/>
            <person name="Facciotti M.T."/>
        </authorList>
    </citation>
    <scope>NUCLEOTIDE SEQUENCE [LARGE SCALE GENOMIC DNA]</scope>
    <source>
        <strain evidence="2 3">DSM 19288</strain>
    </source>
</reference>
<sequence length="234" mass="26430">MAGARSGLSMPGTRDSVVEDPTVIVPRPELDTIRSETAADREDRSETGGVLIGRRLDDERLFCFAATRPGPNAEHHRAEFSPDVDHAQSILDDYRTEYDVVWIGTWHKHPGEMNRLSDGDVTQMRDFVRDPETVDEIVAIVTTYVDGVVKLNPFYMDQTFEWRRIGVEFVDGVGEYESELRRDDGVEEPNWEGAGDPRGDDSGPKSSDPGASRDDRNDRLSRLNDALDRFFGRR</sequence>
<feature type="region of interest" description="Disordered" evidence="1">
    <location>
        <begin position="179"/>
        <end position="219"/>
    </location>
</feature>
<accession>M0DVX6</accession>
<feature type="region of interest" description="Disordered" evidence="1">
    <location>
        <begin position="1"/>
        <end position="46"/>
    </location>
</feature>
<keyword evidence="3" id="KW-1185">Reference proteome</keyword>
<dbReference type="AlphaFoldDB" id="M0DVX6"/>
<proteinExistence type="predicted"/>
<comment type="caution">
    <text evidence="2">The sequence shown here is derived from an EMBL/GenBank/DDBJ whole genome shotgun (WGS) entry which is preliminary data.</text>
</comment>
<evidence type="ECO:0000313" key="2">
    <source>
        <dbReference type="EMBL" id="ELZ39675.1"/>
    </source>
</evidence>
<feature type="compositionally biased region" description="Basic and acidic residues" evidence="1">
    <location>
        <begin position="28"/>
        <end position="46"/>
    </location>
</feature>
<protein>
    <submittedName>
        <fullName evidence="2">Integrative and conjugative element protein, VC0181 family</fullName>
    </submittedName>
</protein>
<dbReference type="Proteomes" id="UP000011586">
    <property type="component" value="Unassembled WGS sequence"/>
</dbReference>
<evidence type="ECO:0000256" key="1">
    <source>
        <dbReference type="SAM" id="MobiDB-lite"/>
    </source>
</evidence>
<evidence type="ECO:0000313" key="3">
    <source>
        <dbReference type="Proteomes" id="UP000011586"/>
    </source>
</evidence>
<organism evidence="2 3">
    <name type="scientific">Halorubrum californiense DSM 19288</name>
    <dbReference type="NCBI Taxonomy" id="1227465"/>
    <lineage>
        <taxon>Archaea</taxon>
        <taxon>Methanobacteriati</taxon>
        <taxon>Methanobacteriota</taxon>
        <taxon>Stenosarchaea group</taxon>
        <taxon>Halobacteria</taxon>
        <taxon>Halobacteriales</taxon>
        <taxon>Haloferacaceae</taxon>
        <taxon>Halorubrum</taxon>
    </lineage>
</organism>
<dbReference type="PATRIC" id="fig|1227465.4.peg.3270"/>